<sequence>MWESTFKMGGGDLNMKKSWHPLLLKNQERVWLEEKKALEEKKKLDQLRKEKEEERQLQELQRLQEEQTGKKRQDKLEWMYATPAAGSSQNPNDLEDYLLGKKRVDKMLTADDNAKLGASHKNFIAVQNANNARDIQAKIREDPLLAIKQQEQAAYQALMSNPLRLREMQERNGIKKDKKERKKDKEERRRLKAERKHRPPETEGTHEAHTRESGLQALIRDVPEAGIEIIIVCPGTSITGTEIGVSTALNLGNEVTVLCVAREGKRGASTRLPSMVDVGVSARGTTTGGGQGVQALDMRMVVNLTPSTTPYPPEKDTKTPAEDRAARLAAMTSNANTMQSERKQRLTELLEKEKAELAKEELERAKSAKSGGIGSFMSADYKKVYGGEGGLEDRIRRSRGTLVVDYVYCWTGHFSYNIGHLGTRRSTLKIQGREEWIYALTMPPRRAPSVPSVESRAPSPVIEDDEVKEPTGESNRHANQPLDAVL</sequence>
<organism evidence="11 12">
    <name type="scientific">Leucocoprinus leucothites</name>
    <dbReference type="NCBI Taxonomy" id="201217"/>
    <lineage>
        <taxon>Eukaryota</taxon>
        <taxon>Fungi</taxon>
        <taxon>Dikarya</taxon>
        <taxon>Basidiomycota</taxon>
        <taxon>Agaricomycotina</taxon>
        <taxon>Agaricomycetes</taxon>
        <taxon>Agaricomycetidae</taxon>
        <taxon>Agaricales</taxon>
        <taxon>Agaricineae</taxon>
        <taxon>Agaricaceae</taxon>
        <taxon>Leucocoprinus</taxon>
    </lineage>
</organism>
<evidence type="ECO:0000256" key="2">
    <source>
        <dbReference type="ARBA" id="ARBA00006695"/>
    </source>
</evidence>
<keyword evidence="4" id="KW-0747">Spliceosome</keyword>
<evidence type="ECO:0000256" key="6">
    <source>
        <dbReference type="ARBA" id="ARBA00023187"/>
    </source>
</evidence>
<evidence type="ECO:0000256" key="7">
    <source>
        <dbReference type="ARBA" id="ARBA00023242"/>
    </source>
</evidence>
<comment type="subcellular location">
    <subcellularLocation>
        <location evidence="1">Nucleus</location>
    </subcellularLocation>
</comment>
<evidence type="ECO:0000256" key="8">
    <source>
        <dbReference type="SAM" id="Coils"/>
    </source>
</evidence>
<keyword evidence="6" id="KW-0508">mRNA splicing</keyword>
<feature type="coiled-coil region" evidence="8">
    <location>
        <begin position="336"/>
        <end position="370"/>
    </location>
</feature>
<accession>A0A8H5D457</accession>
<dbReference type="InterPro" id="IPR019339">
    <property type="entry name" value="CIR_N_dom"/>
</dbReference>
<evidence type="ECO:0000256" key="5">
    <source>
        <dbReference type="ARBA" id="ARBA00023054"/>
    </source>
</evidence>
<dbReference type="AlphaFoldDB" id="A0A8H5D457"/>
<evidence type="ECO:0000256" key="3">
    <source>
        <dbReference type="ARBA" id="ARBA00022664"/>
    </source>
</evidence>
<feature type="region of interest" description="Disordered" evidence="9">
    <location>
        <begin position="42"/>
        <end position="75"/>
    </location>
</feature>
<dbReference type="Proteomes" id="UP000559027">
    <property type="component" value="Unassembled WGS sequence"/>
</dbReference>
<dbReference type="InterPro" id="IPR051376">
    <property type="entry name" value="CWC25_splicing_factor"/>
</dbReference>
<evidence type="ECO:0000256" key="4">
    <source>
        <dbReference type="ARBA" id="ARBA00022728"/>
    </source>
</evidence>
<feature type="domain" description="CBF1-interacting co-repressor CIR N-terminal" evidence="10">
    <location>
        <begin position="18"/>
        <end position="54"/>
    </location>
</feature>
<name>A0A8H5D457_9AGAR</name>
<feature type="compositionally biased region" description="Basic and acidic residues" evidence="9">
    <location>
        <begin position="164"/>
        <end position="189"/>
    </location>
</feature>
<feature type="region of interest" description="Disordered" evidence="9">
    <location>
        <begin position="164"/>
        <end position="213"/>
    </location>
</feature>
<dbReference type="Pfam" id="PF10197">
    <property type="entry name" value="Cir_N"/>
    <property type="match status" value="1"/>
</dbReference>
<dbReference type="Pfam" id="PF12542">
    <property type="entry name" value="CWC25"/>
    <property type="match status" value="1"/>
</dbReference>
<evidence type="ECO:0000313" key="11">
    <source>
        <dbReference type="EMBL" id="KAF5352794.1"/>
    </source>
</evidence>
<dbReference type="PANTHER" id="PTHR16196">
    <property type="entry name" value="CELL CYCLE CONTROL PROTEIN CWF25"/>
    <property type="match status" value="1"/>
</dbReference>
<keyword evidence="7" id="KW-0539">Nucleus</keyword>
<comment type="similarity">
    <text evidence="2">Belongs to the CWC25 family.</text>
</comment>
<dbReference type="SMART" id="SM01083">
    <property type="entry name" value="Cir_N"/>
    <property type="match status" value="1"/>
</dbReference>
<evidence type="ECO:0000259" key="10">
    <source>
        <dbReference type="SMART" id="SM01083"/>
    </source>
</evidence>
<dbReference type="GO" id="GO:0005684">
    <property type="term" value="C:U2-type spliceosomal complex"/>
    <property type="evidence" value="ECO:0007669"/>
    <property type="project" value="TreeGrafter"/>
</dbReference>
<feature type="compositionally biased region" description="Basic and acidic residues" evidence="9">
    <location>
        <begin position="199"/>
        <end position="212"/>
    </location>
</feature>
<dbReference type="GO" id="GO:0000398">
    <property type="term" value="P:mRNA splicing, via spliceosome"/>
    <property type="evidence" value="ECO:0007669"/>
    <property type="project" value="TreeGrafter"/>
</dbReference>
<keyword evidence="12" id="KW-1185">Reference proteome</keyword>
<dbReference type="InterPro" id="IPR022209">
    <property type="entry name" value="CWC25"/>
</dbReference>
<dbReference type="OrthoDB" id="21123at2759"/>
<evidence type="ECO:0000313" key="12">
    <source>
        <dbReference type="Proteomes" id="UP000559027"/>
    </source>
</evidence>
<keyword evidence="5 8" id="KW-0175">Coiled coil</keyword>
<feature type="region of interest" description="Disordered" evidence="9">
    <location>
        <begin position="445"/>
        <end position="486"/>
    </location>
</feature>
<reference evidence="11 12" key="1">
    <citation type="journal article" date="2020" name="ISME J.">
        <title>Uncovering the hidden diversity of litter-decomposition mechanisms in mushroom-forming fungi.</title>
        <authorList>
            <person name="Floudas D."/>
            <person name="Bentzer J."/>
            <person name="Ahren D."/>
            <person name="Johansson T."/>
            <person name="Persson P."/>
            <person name="Tunlid A."/>
        </authorList>
    </citation>
    <scope>NUCLEOTIDE SEQUENCE [LARGE SCALE GENOMIC DNA]</scope>
    <source>
        <strain evidence="11 12">CBS 146.42</strain>
    </source>
</reference>
<dbReference type="EMBL" id="JAACJO010000011">
    <property type="protein sequence ID" value="KAF5352794.1"/>
    <property type="molecule type" value="Genomic_DNA"/>
</dbReference>
<proteinExistence type="inferred from homology"/>
<dbReference type="PANTHER" id="PTHR16196:SF0">
    <property type="entry name" value="PRE-MRNA-SPLICING FACTOR CWC25 HOMOLOG"/>
    <property type="match status" value="1"/>
</dbReference>
<evidence type="ECO:0000256" key="1">
    <source>
        <dbReference type="ARBA" id="ARBA00004123"/>
    </source>
</evidence>
<keyword evidence="3" id="KW-0507">mRNA processing</keyword>
<evidence type="ECO:0000256" key="9">
    <source>
        <dbReference type="SAM" id="MobiDB-lite"/>
    </source>
</evidence>
<comment type="caution">
    <text evidence="11">The sequence shown here is derived from an EMBL/GenBank/DDBJ whole genome shotgun (WGS) entry which is preliminary data.</text>
</comment>
<gene>
    <name evidence="11" type="ORF">D9756_006005</name>
</gene>
<protein>
    <recommendedName>
        <fullName evidence="10">CBF1-interacting co-repressor CIR N-terminal domain-containing protein</fullName>
    </recommendedName>
</protein>